<feature type="transmembrane region" description="Helical" evidence="1">
    <location>
        <begin position="116"/>
        <end position="138"/>
    </location>
</feature>
<sequence>MLDAGGGAVRLLRALGFVAAIVSLTSAGHITGGGEASLVGVAALVLLAWPAALLASRRQRQVRHLLPTLAIGQFVGHGVLGFFSAGDAVVACTTSGVHHVVHLACLPHPAGHGGMAPMGLLMGGAHLVAALVLAIALARGEAVLWRLVDLVLPTLPRVARRVTTRVRVSADVALRRSQPLVGLAPGRGPPVSA</sequence>
<organism evidence="2 3">
    <name type="scientific">Intrasporangium chromatireducens Q5-1</name>
    <dbReference type="NCBI Taxonomy" id="584657"/>
    <lineage>
        <taxon>Bacteria</taxon>
        <taxon>Bacillati</taxon>
        <taxon>Actinomycetota</taxon>
        <taxon>Actinomycetes</taxon>
        <taxon>Micrococcales</taxon>
        <taxon>Intrasporangiaceae</taxon>
        <taxon>Intrasporangium</taxon>
    </lineage>
</organism>
<keyword evidence="1" id="KW-0472">Membrane</keyword>
<accession>W9GIR2</accession>
<reference evidence="3" key="1">
    <citation type="submission" date="2013-08" db="EMBL/GenBank/DDBJ databases">
        <title>Intrasporangium oryzae NRRL B-24470.</title>
        <authorList>
            <person name="Liu H."/>
            <person name="Wang G."/>
        </authorList>
    </citation>
    <scope>NUCLEOTIDE SEQUENCE [LARGE SCALE GENOMIC DNA]</scope>
    <source>
        <strain evidence="3">Q5-1</strain>
    </source>
</reference>
<dbReference type="OrthoDB" id="10019015at2"/>
<dbReference type="RefSeq" id="WP_034715991.1">
    <property type="nucleotide sequence ID" value="NZ_AWQS01000065.1"/>
</dbReference>
<dbReference type="AlphaFoldDB" id="W9GIR2"/>
<dbReference type="Proteomes" id="UP000019494">
    <property type="component" value="Unassembled WGS sequence"/>
</dbReference>
<keyword evidence="1" id="KW-0812">Transmembrane</keyword>
<name>W9GIR2_9MICO</name>
<evidence type="ECO:0000256" key="1">
    <source>
        <dbReference type="SAM" id="Phobius"/>
    </source>
</evidence>
<feature type="transmembrane region" description="Helical" evidence="1">
    <location>
        <begin position="66"/>
        <end position="85"/>
    </location>
</feature>
<proteinExistence type="predicted"/>
<keyword evidence="3" id="KW-1185">Reference proteome</keyword>
<feature type="transmembrane region" description="Helical" evidence="1">
    <location>
        <begin position="12"/>
        <end position="30"/>
    </location>
</feature>
<evidence type="ECO:0000313" key="3">
    <source>
        <dbReference type="Proteomes" id="UP000019494"/>
    </source>
</evidence>
<dbReference type="EMBL" id="AWQS01000065">
    <property type="protein sequence ID" value="EWT06121.1"/>
    <property type="molecule type" value="Genomic_DNA"/>
</dbReference>
<evidence type="ECO:0000313" key="2">
    <source>
        <dbReference type="EMBL" id="EWT06121.1"/>
    </source>
</evidence>
<comment type="caution">
    <text evidence="2">The sequence shown here is derived from an EMBL/GenBank/DDBJ whole genome shotgun (WGS) entry which is preliminary data.</text>
</comment>
<gene>
    <name evidence="2" type="ORF">N864_15170</name>
</gene>
<feature type="transmembrane region" description="Helical" evidence="1">
    <location>
        <begin position="36"/>
        <end position="54"/>
    </location>
</feature>
<keyword evidence="1" id="KW-1133">Transmembrane helix</keyword>
<protein>
    <submittedName>
        <fullName evidence="2">Uncharacterized protein</fullName>
    </submittedName>
</protein>